<comment type="caution">
    <text evidence="6">The sequence shown here is derived from an EMBL/GenBank/DDBJ whole genome shotgun (WGS) entry which is preliminary data.</text>
</comment>
<sequence>MTTTTVEHFADSPQIQRRDWKIITLIGAAHSCSHFFQLVFPTLFIALNTEFGFSYSQLGLLVAIFFVASGVGQASSGFIVDRIGPTPVLRFGLASFVVAGMLIGLANGYAMLVLAALIGGFGNSVFHPVDYSILNHRVSARRLGHAFSTHGFTGNLGWALTPLFMSALIYLANWRVAAIGAGALVAVVLVFVWRGRELLAGKNVEHAAGQAHKEGSLASKSVGQTLATLARQPALWGAFFFFALTSISLSAVQNYSIPMLGDVYSIDAVLAGTALSAYMLASALGMIAGGFLVSANPRTELTIAGSLVLAGVLLVVLASGLVSPWLAMVVVATGGFCAGVSTPSRDMLIRKITPKGATGTVYGLVYSGMDVGASLAPLAFGIMLDLGYVKGPWVGGAAAFVIAAAAALVIGRSTAARGG</sequence>
<dbReference type="GO" id="GO:0022857">
    <property type="term" value="F:transmembrane transporter activity"/>
    <property type="evidence" value="ECO:0007669"/>
    <property type="project" value="InterPro"/>
</dbReference>
<evidence type="ECO:0000256" key="3">
    <source>
        <dbReference type="ARBA" id="ARBA00023136"/>
    </source>
</evidence>
<feature type="transmembrane region" description="Helical" evidence="4">
    <location>
        <begin position="87"/>
        <end position="106"/>
    </location>
</feature>
<keyword evidence="2 4" id="KW-1133">Transmembrane helix</keyword>
<dbReference type="InterPro" id="IPR036259">
    <property type="entry name" value="MFS_trans_sf"/>
</dbReference>
<dbReference type="InterPro" id="IPR020846">
    <property type="entry name" value="MFS_dom"/>
</dbReference>
<dbReference type="EMBL" id="JACJUU010000001">
    <property type="protein sequence ID" value="MBC2768402.1"/>
    <property type="molecule type" value="Genomic_DNA"/>
</dbReference>
<feature type="transmembrane region" description="Helical" evidence="4">
    <location>
        <begin position="275"/>
        <end position="294"/>
    </location>
</feature>
<feature type="transmembrane region" description="Helical" evidence="4">
    <location>
        <begin position="363"/>
        <end position="384"/>
    </location>
</feature>
<dbReference type="Gene3D" id="1.20.1250.20">
    <property type="entry name" value="MFS general substrate transporter like domains"/>
    <property type="match status" value="1"/>
</dbReference>
<feature type="transmembrane region" description="Helical" evidence="4">
    <location>
        <begin position="176"/>
        <end position="193"/>
    </location>
</feature>
<feature type="transmembrane region" description="Helical" evidence="4">
    <location>
        <begin position="22"/>
        <end position="46"/>
    </location>
</feature>
<dbReference type="InterPro" id="IPR011701">
    <property type="entry name" value="MFS"/>
</dbReference>
<gene>
    <name evidence="6" type="ORF">GTU67_00550</name>
</gene>
<keyword evidence="7" id="KW-1185">Reference proteome</keyword>
<feature type="transmembrane region" description="Helical" evidence="4">
    <location>
        <begin position="301"/>
        <end position="319"/>
    </location>
</feature>
<dbReference type="PROSITE" id="PS50850">
    <property type="entry name" value="MFS"/>
    <property type="match status" value="1"/>
</dbReference>
<feature type="transmembrane region" description="Helical" evidence="4">
    <location>
        <begin position="325"/>
        <end position="342"/>
    </location>
</feature>
<dbReference type="SUPFAM" id="SSF103473">
    <property type="entry name" value="MFS general substrate transporter"/>
    <property type="match status" value="1"/>
</dbReference>
<evidence type="ECO:0000256" key="4">
    <source>
        <dbReference type="SAM" id="Phobius"/>
    </source>
</evidence>
<accession>A0A842HKV8</accession>
<feature type="transmembrane region" description="Helical" evidence="4">
    <location>
        <begin position="58"/>
        <end position="80"/>
    </location>
</feature>
<dbReference type="Proteomes" id="UP000545386">
    <property type="component" value="Unassembled WGS sequence"/>
</dbReference>
<dbReference type="AlphaFoldDB" id="A0A842HKV8"/>
<dbReference type="Pfam" id="PF07690">
    <property type="entry name" value="MFS_1"/>
    <property type="match status" value="1"/>
</dbReference>
<evidence type="ECO:0000256" key="1">
    <source>
        <dbReference type="ARBA" id="ARBA00022692"/>
    </source>
</evidence>
<keyword evidence="3 4" id="KW-0472">Membrane</keyword>
<dbReference type="RefSeq" id="WP_185778252.1">
    <property type="nucleotide sequence ID" value="NZ_JACJUU010000001.1"/>
</dbReference>
<feature type="transmembrane region" description="Helical" evidence="4">
    <location>
        <begin position="234"/>
        <end position="255"/>
    </location>
</feature>
<name>A0A842HKV8_9BURK</name>
<evidence type="ECO:0000256" key="2">
    <source>
        <dbReference type="ARBA" id="ARBA00022989"/>
    </source>
</evidence>
<organism evidence="6 7">
    <name type="scientific">Pusillimonas minor</name>
    <dbReference type="NCBI Taxonomy" id="2697024"/>
    <lineage>
        <taxon>Bacteria</taxon>
        <taxon>Pseudomonadati</taxon>
        <taxon>Pseudomonadota</taxon>
        <taxon>Betaproteobacteria</taxon>
        <taxon>Burkholderiales</taxon>
        <taxon>Alcaligenaceae</taxon>
        <taxon>Pusillimonas</taxon>
    </lineage>
</organism>
<feature type="domain" description="Major facilitator superfamily (MFS) profile" evidence="5">
    <location>
        <begin position="1"/>
        <end position="415"/>
    </location>
</feature>
<evidence type="ECO:0000259" key="5">
    <source>
        <dbReference type="PROSITE" id="PS50850"/>
    </source>
</evidence>
<dbReference type="GO" id="GO:0005886">
    <property type="term" value="C:plasma membrane"/>
    <property type="evidence" value="ECO:0007669"/>
    <property type="project" value="TreeGrafter"/>
</dbReference>
<dbReference type="PANTHER" id="PTHR43129">
    <property type="entry name" value="FOSMIDOMYCIN RESISTANCE PROTEIN"/>
    <property type="match status" value="1"/>
</dbReference>
<proteinExistence type="predicted"/>
<evidence type="ECO:0000313" key="7">
    <source>
        <dbReference type="Proteomes" id="UP000545386"/>
    </source>
</evidence>
<feature type="transmembrane region" description="Helical" evidence="4">
    <location>
        <begin position="390"/>
        <end position="410"/>
    </location>
</feature>
<protein>
    <submittedName>
        <fullName evidence="6">MFS transporter</fullName>
    </submittedName>
</protein>
<dbReference type="PANTHER" id="PTHR43129:SF1">
    <property type="entry name" value="FOSMIDOMYCIN RESISTANCE PROTEIN"/>
    <property type="match status" value="1"/>
</dbReference>
<evidence type="ECO:0000313" key="6">
    <source>
        <dbReference type="EMBL" id="MBC2768402.1"/>
    </source>
</evidence>
<keyword evidence="1 4" id="KW-0812">Transmembrane</keyword>
<reference evidence="6 7" key="1">
    <citation type="submission" date="2020-08" db="EMBL/GenBank/DDBJ databases">
        <title>Paraeoetvoesia sp. YC-7-48 draft genome sequence.</title>
        <authorList>
            <person name="Yao L."/>
        </authorList>
    </citation>
    <scope>NUCLEOTIDE SEQUENCE [LARGE SCALE GENOMIC DNA]</scope>
    <source>
        <strain evidence="7">YC-7-48</strain>
    </source>
</reference>